<organism evidence="1 2">
    <name type="scientific">Hibiscus sabdariffa</name>
    <name type="common">roselle</name>
    <dbReference type="NCBI Taxonomy" id="183260"/>
    <lineage>
        <taxon>Eukaryota</taxon>
        <taxon>Viridiplantae</taxon>
        <taxon>Streptophyta</taxon>
        <taxon>Embryophyta</taxon>
        <taxon>Tracheophyta</taxon>
        <taxon>Spermatophyta</taxon>
        <taxon>Magnoliopsida</taxon>
        <taxon>eudicotyledons</taxon>
        <taxon>Gunneridae</taxon>
        <taxon>Pentapetalae</taxon>
        <taxon>rosids</taxon>
        <taxon>malvids</taxon>
        <taxon>Malvales</taxon>
        <taxon>Malvaceae</taxon>
        <taxon>Malvoideae</taxon>
        <taxon>Hibiscus</taxon>
    </lineage>
</organism>
<dbReference type="EMBL" id="JBBPBN010000889">
    <property type="protein sequence ID" value="KAK8481550.1"/>
    <property type="molecule type" value="Genomic_DNA"/>
</dbReference>
<name>A0ABR1ZLN7_9ROSI</name>
<reference evidence="1 2" key="1">
    <citation type="journal article" date="2024" name="G3 (Bethesda)">
        <title>Genome assembly of Hibiscus sabdariffa L. provides insights into metabolisms of medicinal natural products.</title>
        <authorList>
            <person name="Kim T."/>
        </authorList>
    </citation>
    <scope>NUCLEOTIDE SEQUENCE [LARGE SCALE GENOMIC DNA]</scope>
    <source>
        <strain evidence="1">TK-2024</strain>
        <tissue evidence="1">Old leaves</tissue>
    </source>
</reference>
<gene>
    <name evidence="1" type="ORF">V6N11_009813</name>
</gene>
<evidence type="ECO:0000313" key="1">
    <source>
        <dbReference type="EMBL" id="KAK8481550.1"/>
    </source>
</evidence>
<evidence type="ECO:0000313" key="2">
    <source>
        <dbReference type="Proteomes" id="UP001396334"/>
    </source>
</evidence>
<protein>
    <submittedName>
        <fullName evidence="1">Uncharacterized protein</fullName>
    </submittedName>
</protein>
<dbReference type="Proteomes" id="UP001396334">
    <property type="component" value="Unassembled WGS sequence"/>
</dbReference>
<proteinExistence type="predicted"/>
<comment type="caution">
    <text evidence="1">The sequence shown here is derived from an EMBL/GenBank/DDBJ whole genome shotgun (WGS) entry which is preliminary data.</text>
</comment>
<sequence length="88" mass="9687">MRDGWIAASLRREASGSKAERTVQFQSPEAVTNWAIGVGSGNETERHLAAKGPSSSSHMSYQKSVVRPSRTYQQMLPRISSQILDKPV</sequence>
<keyword evidence="2" id="KW-1185">Reference proteome</keyword>
<accession>A0ABR1ZLN7</accession>